<gene>
    <name evidence="7" type="ORF">NS506_01685</name>
</gene>
<dbReference type="PANTHER" id="PTHR42988">
    <property type="entry name" value="PHOSPHOHYDROLASE"/>
    <property type="match status" value="1"/>
</dbReference>
<dbReference type="Proteomes" id="UP000180166">
    <property type="component" value="Chromosome"/>
</dbReference>
<evidence type="ECO:0000256" key="2">
    <source>
        <dbReference type="ARBA" id="ARBA00022801"/>
    </source>
</evidence>
<evidence type="ECO:0000256" key="5">
    <source>
        <dbReference type="SAM" id="MobiDB-lite"/>
    </source>
</evidence>
<dbReference type="KEGG" id="nsr:NS506_01685"/>
<evidence type="ECO:0000256" key="3">
    <source>
        <dbReference type="ARBA" id="ARBA00023004"/>
    </source>
</evidence>
<dbReference type="Gene3D" id="3.60.21.10">
    <property type="match status" value="1"/>
</dbReference>
<reference evidence="7 8" key="1">
    <citation type="submission" date="2016-10" db="EMBL/GenBank/DDBJ databases">
        <title>Genome sequence of Nocardia seriolae strain EM150506, isolated from Anguila japonica.</title>
        <authorList>
            <person name="Han H.-J."/>
        </authorList>
    </citation>
    <scope>NUCLEOTIDE SEQUENCE [LARGE SCALE GENOMIC DNA]</scope>
    <source>
        <strain evidence="7 8">EM150506</strain>
    </source>
</reference>
<comment type="similarity">
    <text evidence="4">Belongs to the cyclic nucleotide phosphodiesterase class-III family.</text>
</comment>
<keyword evidence="2" id="KW-0378">Hydrolase</keyword>
<keyword evidence="3" id="KW-0408">Iron</keyword>
<organism evidence="7 8">
    <name type="scientific">Nocardia seriolae</name>
    <dbReference type="NCBI Taxonomy" id="37332"/>
    <lineage>
        <taxon>Bacteria</taxon>
        <taxon>Bacillati</taxon>
        <taxon>Actinomycetota</taxon>
        <taxon>Actinomycetes</taxon>
        <taxon>Mycobacteriales</taxon>
        <taxon>Nocardiaceae</taxon>
        <taxon>Nocardia</taxon>
    </lineage>
</organism>
<feature type="domain" description="Calcineurin-like phosphoesterase" evidence="6">
    <location>
        <begin position="17"/>
        <end position="209"/>
    </location>
</feature>
<dbReference type="InterPro" id="IPR050884">
    <property type="entry name" value="CNP_phosphodiesterase-III"/>
</dbReference>
<evidence type="ECO:0000256" key="1">
    <source>
        <dbReference type="ARBA" id="ARBA00022723"/>
    </source>
</evidence>
<dbReference type="SUPFAM" id="SSF56300">
    <property type="entry name" value="Metallo-dependent phosphatases"/>
    <property type="match status" value="1"/>
</dbReference>
<dbReference type="InterPro" id="IPR004843">
    <property type="entry name" value="Calcineurin-like_PHP"/>
</dbReference>
<dbReference type="PANTHER" id="PTHR42988:SF2">
    <property type="entry name" value="CYCLIC NUCLEOTIDE PHOSPHODIESTERASE CBUA0032-RELATED"/>
    <property type="match status" value="1"/>
</dbReference>
<dbReference type="InterPro" id="IPR026575">
    <property type="entry name" value="GpdQ/CpdA-like"/>
</dbReference>
<name>A0ABC8ANE5_9NOCA</name>
<dbReference type="GO" id="GO:0046872">
    <property type="term" value="F:metal ion binding"/>
    <property type="evidence" value="ECO:0007669"/>
    <property type="project" value="UniProtKB-KW"/>
</dbReference>
<protein>
    <submittedName>
        <fullName evidence="7">3',5'-cyclic adenosine monophosphate phosphodiesterase CpdA</fullName>
    </submittedName>
</protein>
<evidence type="ECO:0000259" key="6">
    <source>
        <dbReference type="Pfam" id="PF00149"/>
    </source>
</evidence>
<evidence type="ECO:0000313" key="7">
    <source>
        <dbReference type="EMBL" id="APA95754.1"/>
    </source>
</evidence>
<dbReference type="AlphaFoldDB" id="A0ABC8ANE5"/>
<dbReference type="EMBL" id="CP017839">
    <property type="protein sequence ID" value="APA95754.1"/>
    <property type="molecule type" value="Genomic_DNA"/>
</dbReference>
<proteinExistence type="inferred from homology"/>
<sequence>MYITRVAEYPKPDHVLFHFSDTHLIAADTELYGAVDAEARLSTLLGQAEASGIAPTAIVFTGDLTDQGEPGAYRKLRDLVEPWAERIGAPVVWVAGNHDSRAELREHLLDEKRSVAPYDTVHMFDGLRIVALDTTVPGHHWGEITDAQLAWLRDVLAEPAPFGTILAMHHPPIPCVQDLAVLVELRDQRRLADVLDGTDVRAILAGHLHLSSTALFAGIPVSVASATCYSQDMAAADGGQRGRDGAQAFNYVHVYPDTIVHSVVPIGHGPTVGNPSDPEQAANKLADAGIVIPPAARIPHVLRRRTEAPESDGETVLGRRPRVLRLEPNPLPPHPKSIMVHALTFTARRSAETRVPAPGARRIGGARNPRTGRSAIGRCELPTRP</sequence>
<dbReference type="InterPro" id="IPR029052">
    <property type="entry name" value="Metallo-depent_PP-like"/>
</dbReference>
<feature type="region of interest" description="Disordered" evidence="5">
    <location>
        <begin position="351"/>
        <end position="385"/>
    </location>
</feature>
<dbReference type="CDD" id="cd07402">
    <property type="entry name" value="MPP_GpdQ"/>
    <property type="match status" value="1"/>
</dbReference>
<evidence type="ECO:0000256" key="4">
    <source>
        <dbReference type="ARBA" id="ARBA00025742"/>
    </source>
</evidence>
<dbReference type="Pfam" id="PF00149">
    <property type="entry name" value="Metallophos"/>
    <property type="match status" value="1"/>
</dbReference>
<keyword evidence="1" id="KW-0479">Metal-binding</keyword>
<accession>A0ABC8ANE5</accession>
<evidence type="ECO:0000313" key="8">
    <source>
        <dbReference type="Proteomes" id="UP000180166"/>
    </source>
</evidence>
<dbReference type="GO" id="GO:0016787">
    <property type="term" value="F:hydrolase activity"/>
    <property type="evidence" value="ECO:0007669"/>
    <property type="project" value="UniProtKB-KW"/>
</dbReference>